<dbReference type="InterPro" id="IPR036312">
    <property type="entry name" value="Bifun_inhib/LTP/seed_sf"/>
</dbReference>
<dbReference type="Pfam" id="PF14368">
    <property type="entry name" value="LTP_2"/>
    <property type="match status" value="1"/>
</dbReference>
<name>A0A3L6DQ54_MAIZE</name>
<keyword evidence="1" id="KW-0732">Signal</keyword>
<feature type="domain" description="Bifunctional inhibitor/plant lipid transfer protein/seed storage helical" evidence="2">
    <location>
        <begin position="11"/>
        <end position="103"/>
    </location>
</feature>
<dbReference type="AlphaFoldDB" id="A0A3L6DQ54"/>
<comment type="caution">
    <text evidence="3">The sequence shown here is derived from an EMBL/GenBank/DDBJ whole genome shotgun (WGS) entry which is preliminary data.</text>
</comment>
<dbReference type="InterPro" id="IPR044741">
    <property type="entry name" value="NsLTP-like"/>
</dbReference>
<evidence type="ECO:0000313" key="4">
    <source>
        <dbReference type="Proteomes" id="UP000251960"/>
    </source>
</evidence>
<gene>
    <name evidence="3" type="ORF">Zm00014a_024258</name>
</gene>
<dbReference type="EMBL" id="NCVQ01000009">
    <property type="protein sequence ID" value="PWZ10770.1"/>
    <property type="molecule type" value="Genomic_DNA"/>
</dbReference>
<evidence type="ECO:0000259" key="2">
    <source>
        <dbReference type="Pfam" id="PF14368"/>
    </source>
</evidence>
<dbReference type="PANTHER" id="PTHR33286:SF54">
    <property type="entry name" value="BIFUNCTIONAL INHIBITOR_LIPID-TRANSFER PROTEIN_SEED STORAGE 2S ALBUMIN SUPERFAMILY PROTEIN"/>
    <property type="match status" value="1"/>
</dbReference>
<dbReference type="Gene3D" id="1.10.110.10">
    <property type="entry name" value="Plant lipid-transfer and hydrophobic proteins"/>
    <property type="match status" value="1"/>
</dbReference>
<dbReference type="ExpressionAtlas" id="A0A3L6DQ54">
    <property type="expression patterns" value="baseline"/>
</dbReference>
<dbReference type="CDD" id="cd04660">
    <property type="entry name" value="nsLTP_like"/>
    <property type="match status" value="1"/>
</dbReference>
<dbReference type="Proteomes" id="UP000251960">
    <property type="component" value="Chromosome 8"/>
</dbReference>
<dbReference type="PANTHER" id="PTHR33286">
    <property type="entry name" value="BIFUNCTIONAL INHIBITOR/LIPID-TRANSFER PROTEIN/SEED STORAGE 2S ALBUMIN SUPERFAMILY PROTEIN"/>
    <property type="match status" value="1"/>
</dbReference>
<proteinExistence type="predicted"/>
<sequence>MAKLLSLFLALSFVAAMFAIGSHADGDCENDLQSLISDCKTYVMFPANPKVPPSDACCGVIKKANVSCLCSKVTKETEKVVCMEKVVYVAEQCKRPFEHGFQCGSYKVPAN</sequence>
<feature type="chain" id="PRO_5018587803" description="Bifunctional inhibitor/plant lipid transfer protein/seed storage helical domain-containing protein" evidence="1">
    <location>
        <begin position="25"/>
        <end position="111"/>
    </location>
</feature>
<accession>A0A3L6DQ54</accession>
<reference evidence="3 4" key="1">
    <citation type="journal article" date="2018" name="Nat. Genet.">
        <title>Extensive intraspecific gene order and gene structural variations between Mo17 and other maize genomes.</title>
        <authorList>
            <person name="Sun S."/>
            <person name="Zhou Y."/>
            <person name="Chen J."/>
            <person name="Shi J."/>
            <person name="Zhao H."/>
            <person name="Zhao H."/>
            <person name="Song W."/>
            <person name="Zhang M."/>
            <person name="Cui Y."/>
            <person name="Dong X."/>
            <person name="Liu H."/>
            <person name="Ma X."/>
            <person name="Jiao Y."/>
            <person name="Wang B."/>
            <person name="Wei X."/>
            <person name="Stein J.C."/>
            <person name="Glaubitz J.C."/>
            <person name="Lu F."/>
            <person name="Yu G."/>
            <person name="Liang C."/>
            <person name="Fengler K."/>
            <person name="Li B."/>
            <person name="Rafalski A."/>
            <person name="Schnable P.S."/>
            <person name="Ware D.H."/>
            <person name="Buckler E.S."/>
            <person name="Lai J."/>
        </authorList>
    </citation>
    <scope>NUCLEOTIDE SEQUENCE [LARGE SCALE GENOMIC DNA]</scope>
    <source>
        <strain evidence="4">cv. Missouri 17</strain>
        <tissue evidence="3">Seedling</tissue>
    </source>
</reference>
<evidence type="ECO:0000313" key="3">
    <source>
        <dbReference type="EMBL" id="PWZ10770.1"/>
    </source>
</evidence>
<dbReference type="InterPro" id="IPR016140">
    <property type="entry name" value="Bifunc_inhib/LTP/seed_store"/>
</dbReference>
<dbReference type="SUPFAM" id="SSF47699">
    <property type="entry name" value="Bifunctional inhibitor/lipid-transfer protein/seed storage 2S albumin"/>
    <property type="match status" value="1"/>
</dbReference>
<organism evidence="3 4">
    <name type="scientific">Zea mays</name>
    <name type="common">Maize</name>
    <dbReference type="NCBI Taxonomy" id="4577"/>
    <lineage>
        <taxon>Eukaryota</taxon>
        <taxon>Viridiplantae</taxon>
        <taxon>Streptophyta</taxon>
        <taxon>Embryophyta</taxon>
        <taxon>Tracheophyta</taxon>
        <taxon>Spermatophyta</taxon>
        <taxon>Magnoliopsida</taxon>
        <taxon>Liliopsida</taxon>
        <taxon>Poales</taxon>
        <taxon>Poaceae</taxon>
        <taxon>PACMAD clade</taxon>
        <taxon>Panicoideae</taxon>
        <taxon>Andropogonodae</taxon>
        <taxon>Andropogoneae</taxon>
        <taxon>Tripsacinae</taxon>
        <taxon>Zea</taxon>
    </lineage>
</organism>
<protein>
    <recommendedName>
        <fullName evidence="2">Bifunctional inhibitor/plant lipid transfer protein/seed storage helical domain-containing protein</fullName>
    </recommendedName>
</protein>
<feature type="signal peptide" evidence="1">
    <location>
        <begin position="1"/>
        <end position="24"/>
    </location>
</feature>
<evidence type="ECO:0000256" key="1">
    <source>
        <dbReference type="SAM" id="SignalP"/>
    </source>
</evidence>